<evidence type="ECO:0000313" key="3">
    <source>
        <dbReference type="Proteomes" id="UP000011115"/>
    </source>
</evidence>
<feature type="compositionally biased region" description="Basic and acidic residues" evidence="1">
    <location>
        <begin position="158"/>
        <end position="167"/>
    </location>
</feature>
<feature type="compositionally biased region" description="Basic residues" evidence="1">
    <location>
        <begin position="133"/>
        <end position="149"/>
    </location>
</feature>
<keyword evidence="3" id="KW-1185">Reference proteome</keyword>
<dbReference type="PaxDb" id="4113-PGSC0003DMT400087716"/>
<evidence type="ECO:0000256" key="1">
    <source>
        <dbReference type="SAM" id="MobiDB-lite"/>
    </source>
</evidence>
<dbReference type="HOGENOM" id="CLU_076471_0_0_1"/>
<sequence length="212" mass="23562">MLPTPVDPNNSYFNGTAEVEGGMDGGCQESHTNLQKGGSKWGNLTHVLREGKHLDHSPDLRTPAITAIQHPNPVQQKVQQEEQAEAGKQCDTGIIREKQHGPVKLAGKHNECSMAKDMGAHASTSNQGNTPTRKNKPSKKKREAAKKRQNLQQQNNDQQEKRPKEGEACKNFIMVDDQLGMDITPLQTQYMKPPINIPPDKRPEYCQVNKGL</sequence>
<organism evidence="2 3">
    <name type="scientific">Solanum tuberosum</name>
    <name type="common">Potato</name>
    <dbReference type="NCBI Taxonomy" id="4113"/>
    <lineage>
        <taxon>Eukaryota</taxon>
        <taxon>Viridiplantae</taxon>
        <taxon>Streptophyta</taxon>
        <taxon>Embryophyta</taxon>
        <taxon>Tracheophyta</taxon>
        <taxon>Spermatophyta</taxon>
        <taxon>Magnoliopsida</taxon>
        <taxon>eudicotyledons</taxon>
        <taxon>Gunneridae</taxon>
        <taxon>Pentapetalae</taxon>
        <taxon>asterids</taxon>
        <taxon>lamiids</taxon>
        <taxon>Solanales</taxon>
        <taxon>Solanaceae</taxon>
        <taxon>Solanoideae</taxon>
        <taxon>Solaneae</taxon>
        <taxon>Solanum</taxon>
    </lineage>
</organism>
<feature type="region of interest" description="Disordered" evidence="1">
    <location>
        <begin position="76"/>
        <end position="103"/>
    </location>
</feature>
<accession>M1DEE3</accession>
<dbReference type="Proteomes" id="UP000011115">
    <property type="component" value="Unassembled WGS sequence"/>
</dbReference>
<name>M1DEE3_SOLTU</name>
<dbReference type="EnsemblPlants" id="PGSC0003DMT400087716">
    <property type="protein sequence ID" value="PGSC0003DMT400087716"/>
    <property type="gene ID" value="PGSC0003DMG400037287"/>
</dbReference>
<protein>
    <submittedName>
        <fullName evidence="2">Uncharacterized protein</fullName>
    </submittedName>
</protein>
<evidence type="ECO:0000313" key="2">
    <source>
        <dbReference type="EnsemblPlants" id="PGSC0003DMT400087716"/>
    </source>
</evidence>
<reference evidence="3" key="1">
    <citation type="journal article" date="2011" name="Nature">
        <title>Genome sequence and analysis of the tuber crop potato.</title>
        <authorList>
            <consortium name="The Potato Genome Sequencing Consortium"/>
        </authorList>
    </citation>
    <scope>NUCLEOTIDE SEQUENCE [LARGE SCALE GENOMIC DNA]</scope>
    <source>
        <strain evidence="3">cv. DM1-3 516 R44</strain>
    </source>
</reference>
<dbReference type="AlphaFoldDB" id="M1DEE3"/>
<dbReference type="InParanoid" id="M1DEE3"/>
<proteinExistence type="predicted"/>
<dbReference type="Gramene" id="PGSC0003DMT400087716">
    <property type="protein sequence ID" value="PGSC0003DMT400087716"/>
    <property type="gene ID" value="PGSC0003DMG400037287"/>
</dbReference>
<reference evidence="2" key="2">
    <citation type="submission" date="2015-06" db="UniProtKB">
        <authorList>
            <consortium name="EnsemblPlants"/>
        </authorList>
    </citation>
    <scope>IDENTIFICATION</scope>
    <source>
        <strain evidence="2">DM1-3 516 R44</strain>
    </source>
</reference>
<feature type="region of interest" description="Disordered" evidence="1">
    <location>
        <begin position="120"/>
        <end position="167"/>
    </location>
</feature>